<name>A0AAX4J6E0_9CAUD</name>
<evidence type="ECO:0000313" key="2">
    <source>
        <dbReference type="Proteomes" id="UP001432173"/>
    </source>
</evidence>
<organism evidence="1 2">
    <name type="scientific">Staphylococcus phage CF9</name>
    <dbReference type="NCBI Taxonomy" id="3113741"/>
    <lineage>
        <taxon>Viruses</taxon>
        <taxon>Duplodnaviria</taxon>
        <taxon>Heunggongvirae</taxon>
        <taxon>Uroviricota</taxon>
        <taxon>Caudoviricetes</taxon>
        <taxon>Sextaecvirus</taxon>
    </lineage>
</organism>
<accession>A0AAX4J6E0</accession>
<proteinExistence type="predicted"/>
<sequence>MLFLLIGLLLIVIALVLMYVYHSDIMKNKVDNVVNKKEEVSREYMYKEIGKQLEKIFPNYSFDENNTKLKLSKFTYNISDEYKVSAYIDFSYTGFFGVIEITICNKKYDLHYSYTKTLSKNELYKEEFKETVPFIIKDIQNSIYNLNKNIDIFNDTKQKINKYINKDEILSTHFEYSNIPFVISLFNLSNELKILLLTENDYNNFSSLRANESKGRAISLDRMSFYSAVPNYKVVNNNILEKLESYTNELLYDLSNFQDAFDSITKIPINGYILQEKSLKVHDDYSLEFDYVRKNNVYHFIIKPFRKTYSFRKNNLNKVESSFADFSHLMSEIDEILNKSKEIIPFDVENTPTLTYNNLEGKLEVQKPSYKNPTEFLKHP</sequence>
<reference evidence="1" key="1">
    <citation type="submission" date="2023-12" db="EMBL/GenBank/DDBJ databases">
        <title>Isolation and Characterisation of Novel Lytic Bacteriophages for therapeutic applications in Prosthetic Joint Infections.</title>
        <authorList>
            <person name="Burton N."/>
            <person name="Melo L.D.R."/>
            <person name="Pearce B."/>
            <person name="Tadesse M.D."/>
            <person name="Vryonis E."/>
            <person name="Sagona A."/>
        </authorList>
    </citation>
    <scope>NUCLEOTIDE SEQUENCE</scope>
</reference>
<gene>
    <name evidence="1" type="ORF">CF9_0064</name>
</gene>
<protein>
    <submittedName>
        <fullName evidence="1">Uncharacterized protein</fullName>
    </submittedName>
</protein>
<evidence type="ECO:0000313" key="1">
    <source>
        <dbReference type="EMBL" id="WRW34467.1"/>
    </source>
</evidence>
<dbReference type="Proteomes" id="UP001432173">
    <property type="component" value="Segment"/>
</dbReference>
<dbReference type="EMBL" id="PP034389">
    <property type="protein sequence ID" value="WRW34467.1"/>
    <property type="molecule type" value="Genomic_DNA"/>
</dbReference>